<dbReference type="STRING" id="3218.A0A2K1L9E2"/>
<dbReference type="RefSeq" id="XP_024388948.1">
    <property type="nucleotide sequence ID" value="XM_024533180.2"/>
</dbReference>
<feature type="signal peptide" evidence="1">
    <location>
        <begin position="1"/>
        <end position="34"/>
    </location>
</feature>
<protein>
    <recommendedName>
        <fullName evidence="2">Neprosin PEP catalytic domain-containing protein</fullName>
    </recommendedName>
</protein>
<proteinExistence type="predicted"/>
<dbReference type="EMBL" id="ABEU02000001">
    <property type="protein sequence ID" value="PNR62656.1"/>
    <property type="molecule type" value="Genomic_DNA"/>
</dbReference>
<dbReference type="EnsemblPlants" id="Pp3c1_23700V3.2">
    <property type="protein sequence ID" value="PAC:32970693.CDS.1"/>
    <property type="gene ID" value="Pp3c1_23700"/>
</dbReference>
<evidence type="ECO:0000256" key="1">
    <source>
        <dbReference type="SAM" id="SignalP"/>
    </source>
</evidence>
<organism evidence="3">
    <name type="scientific">Physcomitrium patens</name>
    <name type="common">Spreading-leaved earth moss</name>
    <name type="synonym">Physcomitrella patens</name>
    <dbReference type="NCBI Taxonomy" id="3218"/>
    <lineage>
        <taxon>Eukaryota</taxon>
        <taxon>Viridiplantae</taxon>
        <taxon>Streptophyta</taxon>
        <taxon>Embryophyta</taxon>
        <taxon>Bryophyta</taxon>
        <taxon>Bryophytina</taxon>
        <taxon>Bryopsida</taxon>
        <taxon>Funariidae</taxon>
        <taxon>Funariales</taxon>
        <taxon>Funariaceae</taxon>
        <taxon>Physcomitrium</taxon>
    </lineage>
</organism>
<dbReference type="AlphaFoldDB" id="A0A2K1L9E2"/>
<dbReference type="Gramene" id="Pp3c1_23700V3.1">
    <property type="protein sequence ID" value="PAC:32970692.CDS.1"/>
    <property type="gene ID" value="Pp3c1_23700"/>
</dbReference>
<evidence type="ECO:0000313" key="4">
    <source>
        <dbReference type="EnsemblPlants" id="PAC:32970692.CDS.1"/>
    </source>
</evidence>
<accession>A0A2K1L9E2</accession>
<evidence type="ECO:0000313" key="3">
    <source>
        <dbReference type="EMBL" id="PNR62656.1"/>
    </source>
</evidence>
<name>A0A2K1L9E2_PHYPA</name>
<sequence>MASLNESQSLPRSWRCCVALLLSLSFLMVGSTQASRKLQTAQPQRRLQAHRDNTDTAMHAPSAQSYLVSDGSWVDCVPIEGQIAAHHPALKDHIIKMRPSVPPNARSSLGARSHPQLFAREHGGCPDGYIPVQRMDPNSPRLRKEHPPQAPGPAPVDVAVHEYAVTTMPVSSGAYSGSAAVLSVNGPTVANTREFSLSQLWIIDGSFKDTSLCTIEVGWQTYPGRHTGDADFAPHLFVYWTADHYNISGCYDLECPGFVQVENSWVIGGAMPSYTTLEQLNNGEIAEVDIQVLYDSTDLVWWLFLNGVAIGYWPAALYPSTYLHGTANFLEWGGEVAIEKNNTAHSRTVMGSGAVPTAGFPLSAYQRNITYADVVSGVTNMDANVKYLTEGQIRTDPSCYDIAVQLNNYANWGTYFFFGGPGGNNVFCKGTP</sequence>
<dbReference type="InterPro" id="IPR025521">
    <property type="entry name" value="Neprosin_propep"/>
</dbReference>
<dbReference type="Gramene" id="Pp3c1_23700V3.2">
    <property type="protein sequence ID" value="PAC:32970693.CDS.1"/>
    <property type="gene ID" value="Pp3c1_23700"/>
</dbReference>
<dbReference type="PANTHER" id="PTHR31589:SF223">
    <property type="entry name" value="PROTEIN, PUTATIVE (DUF239)-RELATED"/>
    <property type="match status" value="1"/>
</dbReference>
<dbReference type="Proteomes" id="UP000006727">
    <property type="component" value="Chromosome 1"/>
</dbReference>
<evidence type="ECO:0000259" key="2">
    <source>
        <dbReference type="PROSITE" id="PS52045"/>
    </source>
</evidence>
<keyword evidence="5" id="KW-1185">Reference proteome</keyword>
<reference evidence="3 5" key="1">
    <citation type="journal article" date="2008" name="Science">
        <title>The Physcomitrella genome reveals evolutionary insights into the conquest of land by plants.</title>
        <authorList>
            <person name="Rensing S."/>
            <person name="Lang D."/>
            <person name="Zimmer A."/>
            <person name="Terry A."/>
            <person name="Salamov A."/>
            <person name="Shapiro H."/>
            <person name="Nishiyama T."/>
            <person name="Perroud P.-F."/>
            <person name="Lindquist E."/>
            <person name="Kamisugi Y."/>
            <person name="Tanahashi T."/>
            <person name="Sakakibara K."/>
            <person name="Fujita T."/>
            <person name="Oishi K."/>
            <person name="Shin-I T."/>
            <person name="Kuroki Y."/>
            <person name="Toyoda A."/>
            <person name="Suzuki Y."/>
            <person name="Hashimoto A."/>
            <person name="Yamaguchi K."/>
            <person name="Sugano A."/>
            <person name="Kohara Y."/>
            <person name="Fujiyama A."/>
            <person name="Anterola A."/>
            <person name="Aoki S."/>
            <person name="Ashton N."/>
            <person name="Barbazuk W.B."/>
            <person name="Barker E."/>
            <person name="Bennetzen J."/>
            <person name="Bezanilla M."/>
            <person name="Blankenship R."/>
            <person name="Cho S.H."/>
            <person name="Dutcher S."/>
            <person name="Estelle M."/>
            <person name="Fawcett J.A."/>
            <person name="Gundlach H."/>
            <person name="Hanada K."/>
            <person name="Heyl A."/>
            <person name="Hicks K.A."/>
            <person name="Hugh J."/>
            <person name="Lohr M."/>
            <person name="Mayer K."/>
            <person name="Melkozernov A."/>
            <person name="Murata T."/>
            <person name="Nelson D."/>
            <person name="Pils B."/>
            <person name="Prigge M."/>
            <person name="Reiss B."/>
            <person name="Renner T."/>
            <person name="Rombauts S."/>
            <person name="Rushton P."/>
            <person name="Sanderfoot A."/>
            <person name="Schween G."/>
            <person name="Shiu S.-H."/>
            <person name="Stueber K."/>
            <person name="Theodoulou F.L."/>
            <person name="Tu H."/>
            <person name="Van de Peer Y."/>
            <person name="Verrier P.J."/>
            <person name="Waters E."/>
            <person name="Wood A."/>
            <person name="Yang L."/>
            <person name="Cove D."/>
            <person name="Cuming A."/>
            <person name="Hasebe M."/>
            <person name="Lucas S."/>
            <person name="Mishler D.B."/>
            <person name="Reski R."/>
            <person name="Grigoriev I."/>
            <person name="Quatrano R.S."/>
            <person name="Boore J.L."/>
        </authorList>
    </citation>
    <scope>NUCLEOTIDE SEQUENCE [LARGE SCALE GENOMIC DNA]</scope>
    <source>
        <strain evidence="4 5">cv. Gransden 2004</strain>
    </source>
</reference>
<dbReference type="PROSITE" id="PS52045">
    <property type="entry name" value="NEPROSIN_PEP_CD"/>
    <property type="match status" value="1"/>
</dbReference>
<dbReference type="Pfam" id="PF03080">
    <property type="entry name" value="Neprosin"/>
    <property type="match status" value="1"/>
</dbReference>
<reference evidence="4" key="3">
    <citation type="submission" date="2020-12" db="UniProtKB">
        <authorList>
            <consortium name="EnsemblPlants"/>
        </authorList>
    </citation>
    <scope>IDENTIFICATION</scope>
</reference>
<feature type="chain" id="PRO_5043158439" description="Neprosin PEP catalytic domain-containing protein" evidence="1">
    <location>
        <begin position="35"/>
        <end position="432"/>
    </location>
</feature>
<evidence type="ECO:0000313" key="5">
    <source>
        <dbReference type="Proteomes" id="UP000006727"/>
    </source>
</evidence>
<dbReference type="PaxDb" id="3218-PP1S59_183V6.1"/>
<dbReference type="Pfam" id="PF14365">
    <property type="entry name" value="Neprosin_AP"/>
    <property type="match status" value="1"/>
</dbReference>
<dbReference type="OMA" id="GVTNANC"/>
<dbReference type="InterPro" id="IPR053168">
    <property type="entry name" value="Glutamic_endopeptidase"/>
</dbReference>
<dbReference type="OrthoDB" id="1930499at2759"/>
<dbReference type="InterPro" id="IPR004314">
    <property type="entry name" value="Neprosin"/>
</dbReference>
<dbReference type="GeneID" id="112288699"/>
<dbReference type="KEGG" id="ppp:112288699"/>
<dbReference type="PANTHER" id="PTHR31589">
    <property type="entry name" value="PROTEIN, PUTATIVE (DUF239)-RELATED-RELATED"/>
    <property type="match status" value="1"/>
</dbReference>
<feature type="domain" description="Neprosin PEP catalytic" evidence="2">
    <location>
        <begin position="155"/>
        <end position="429"/>
    </location>
</feature>
<keyword evidence="1" id="KW-0732">Signal</keyword>
<dbReference type="Gene3D" id="3.90.1320.10">
    <property type="entry name" value="Outer-capsid protein sigma 3, large lobe"/>
    <property type="match status" value="1"/>
</dbReference>
<dbReference type="EnsemblPlants" id="Pp3c1_23700V3.1">
    <property type="protein sequence ID" value="PAC:32970692.CDS.1"/>
    <property type="gene ID" value="Pp3c1_23700"/>
</dbReference>
<reference evidence="3 5" key="2">
    <citation type="journal article" date="2018" name="Plant J.">
        <title>The Physcomitrella patens chromosome-scale assembly reveals moss genome structure and evolution.</title>
        <authorList>
            <person name="Lang D."/>
            <person name="Ullrich K.K."/>
            <person name="Murat F."/>
            <person name="Fuchs J."/>
            <person name="Jenkins J."/>
            <person name="Haas F.B."/>
            <person name="Piednoel M."/>
            <person name="Gundlach H."/>
            <person name="Van Bel M."/>
            <person name="Meyberg R."/>
            <person name="Vives C."/>
            <person name="Morata J."/>
            <person name="Symeonidi A."/>
            <person name="Hiss M."/>
            <person name="Muchero W."/>
            <person name="Kamisugi Y."/>
            <person name="Saleh O."/>
            <person name="Blanc G."/>
            <person name="Decker E.L."/>
            <person name="van Gessel N."/>
            <person name="Grimwood J."/>
            <person name="Hayes R.D."/>
            <person name="Graham S.W."/>
            <person name="Gunter L.E."/>
            <person name="McDaniel S.F."/>
            <person name="Hoernstein S.N.W."/>
            <person name="Larsson A."/>
            <person name="Li F.W."/>
            <person name="Perroud P.F."/>
            <person name="Phillips J."/>
            <person name="Ranjan P."/>
            <person name="Rokshar D.S."/>
            <person name="Rothfels C.J."/>
            <person name="Schneider L."/>
            <person name="Shu S."/>
            <person name="Stevenson D.W."/>
            <person name="Thummler F."/>
            <person name="Tillich M."/>
            <person name="Villarreal Aguilar J.C."/>
            <person name="Widiez T."/>
            <person name="Wong G.K."/>
            <person name="Wymore A."/>
            <person name="Zhang Y."/>
            <person name="Zimmer A.D."/>
            <person name="Quatrano R.S."/>
            <person name="Mayer K.F.X."/>
            <person name="Goodstein D."/>
            <person name="Casacuberta J.M."/>
            <person name="Vandepoele K."/>
            <person name="Reski R."/>
            <person name="Cuming A.C."/>
            <person name="Tuskan G.A."/>
            <person name="Maumus F."/>
            <person name="Salse J."/>
            <person name="Schmutz J."/>
            <person name="Rensing S.A."/>
        </authorList>
    </citation>
    <scope>NUCLEOTIDE SEQUENCE [LARGE SCALE GENOMIC DNA]</scope>
    <source>
        <strain evidence="4 5">cv. Gransden 2004</strain>
    </source>
</reference>
<gene>
    <name evidence="4" type="primary">LOC112288699</name>
    <name evidence="3" type="ORF">PHYPA_001080</name>
</gene>